<dbReference type="PANTHER" id="PTHR36587:SF2">
    <property type="entry name" value="EXPRESSION SITE-ASSOCIATED GENE 3 (ESAG3)-LIKE PROTEIN"/>
    <property type="match status" value="1"/>
</dbReference>
<feature type="region of interest" description="Disordered" evidence="1">
    <location>
        <begin position="95"/>
        <end position="120"/>
    </location>
</feature>
<dbReference type="EMBL" id="LCWV01000022">
    <property type="protein sequence ID" value="PWI66880.1"/>
    <property type="molecule type" value="Genomic_DNA"/>
</dbReference>
<organism evidence="2 3">
    <name type="scientific">Purpureocillium lilacinum</name>
    <name type="common">Paecilomyces lilacinus</name>
    <dbReference type="NCBI Taxonomy" id="33203"/>
    <lineage>
        <taxon>Eukaryota</taxon>
        <taxon>Fungi</taxon>
        <taxon>Dikarya</taxon>
        <taxon>Ascomycota</taxon>
        <taxon>Pezizomycotina</taxon>
        <taxon>Sordariomycetes</taxon>
        <taxon>Hypocreomycetidae</taxon>
        <taxon>Hypocreales</taxon>
        <taxon>Ophiocordycipitaceae</taxon>
        <taxon>Purpureocillium</taxon>
    </lineage>
</organism>
<feature type="compositionally biased region" description="Polar residues" evidence="1">
    <location>
        <begin position="95"/>
        <end position="116"/>
    </location>
</feature>
<evidence type="ECO:0000256" key="1">
    <source>
        <dbReference type="SAM" id="MobiDB-lite"/>
    </source>
</evidence>
<evidence type="ECO:0000313" key="2">
    <source>
        <dbReference type="EMBL" id="PWI66880.1"/>
    </source>
</evidence>
<accession>A0A2U3DX89</accession>
<dbReference type="AlphaFoldDB" id="A0A2U3DX89"/>
<name>A0A2U3DX89_PURLI</name>
<dbReference type="CDD" id="cd22997">
    <property type="entry name" value="GT_LH"/>
    <property type="match status" value="1"/>
</dbReference>
<comment type="caution">
    <text evidence="2">The sequence shown here is derived from an EMBL/GenBank/DDBJ whole genome shotgun (WGS) entry which is preliminary data.</text>
</comment>
<gene>
    <name evidence="2" type="ORF">PCL_04724</name>
</gene>
<proteinExistence type="predicted"/>
<reference evidence="2 3" key="1">
    <citation type="journal article" date="2016" name="Front. Microbiol.">
        <title>Genome and transcriptome sequences reveal the specific parasitism of the nematophagous Purpureocillium lilacinum 36-1.</title>
        <authorList>
            <person name="Xie J."/>
            <person name="Li S."/>
            <person name="Mo C."/>
            <person name="Xiao X."/>
            <person name="Peng D."/>
            <person name="Wang G."/>
            <person name="Xiao Y."/>
        </authorList>
    </citation>
    <scope>NUCLEOTIDE SEQUENCE [LARGE SCALE GENOMIC DNA]</scope>
    <source>
        <strain evidence="2 3">36-1</strain>
    </source>
</reference>
<dbReference type="Proteomes" id="UP000245956">
    <property type="component" value="Unassembled WGS sequence"/>
</dbReference>
<sequence>MSTFPERIASAHCTARPSSVHPTNSMSQDDHVKALVRPRLNAVQGPYRGVLRVDHASPVPLGCECVGLTLQRITADRLHKPVIHKDAVDVLQRPSFNGKQGQSTAGTHVFPNQSGPPSGREYLDVATGSKLHMLLPATKSNVNLCKTLLTLAILGYPAPHIVSWGKEDDAKDLLGGGSHFAKITGVLEYINDEKRRDQQDFDDELVVMIDSYDIWFQLPVEVLIARYRAIVADDDERVARRMGRAFDREDIHANIVFGAGKRCSPNQIHTLACYPIPESPLPMGLHGGNTDTLMGRNQYSSFRTRYLNSGYMMGPIGAMRPLLERAKVKLDECANRTGASFDNGSGASDYCYHGSDQSIFVEMHGEQEFHREVMRRHHRSGMDDYLDRVMPNRAGSRTPPSHIQNAPIEDFLNPAFTHQAASDTYLPDKPFEFGITLDYWSLLGHQTSNAEYDTRYIRHDAALELQVGDQGMFDCPAKAQMPDDLPIEAPGLFLEDAQKNSWRSIPLYTEICVGTVPVMIHHNSVDKWWREAQWDKTWWHGRSRGLLEERRKAGLAQLNEGIPTDAALSMSWEELCPRSVEKELFRDVEDPSPVA</sequence>
<protein>
    <submittedName>
        <fullName evidence="2">Uncharacterized protein</fullName>
    </submittedName>
</protein>
<dbReference type="PANTHER" id="PTHR36587">
    <property type="entry name" value="EXPRESSION SITE-ASSOCIATED GENE 3 (ESAG3)-LIKE PROTEIN"/>
    <property type="match status" value="1"/>
</dbReference>
<evidence type="ECO:0000313" key="3">
    <source>
        <dbReference type="Proteomes" id="UP000245956"/>
    </source>
</evidence>